<gene>
    <name evidence="3" type="ORF">LSTR_LSTR001758</name>
</gene>
<dbReference type="PANTHER" id="PTHR21505:SF8">
    <property type="entry name" value="DPT-YFP REPRESSOR BY OVEREXPRESSION, ISOFORM D-RELATED"/>
    <property type="match status" value="1"/>
</dbReference>
<sequence length="269" mass="30496">MPNTSSSVPFLLSSSMSSIRSRRPSACLSSSQGSAGLLQQLGSGMEYTDRNLKEIAVTELTEKLREVEKNATREMALKKLNSLRTSFRREYKKVEESKRSGTTDDIYEPRLWYYDLLLFIDDQDIPCTGTSVDDREEETEVFSSMEQGNVSGFFMKPPNIRDYCDSAMIIERPPDGEGIGPVSRIVSLPDKKRKGRELHFDNNQSSQPNLDSEFLSAITPVTPQIPPRDDFDTFGAFVASELRQLRSEENRKKLKKTITKAIVEAWECE</sequence>
<feature type="domain" description="MADF" evidence="2">
    <location>
        <begin position="46"/>
        <end position="120"/>
    </location>
</feature>
<evidence type="ECO:0000313" key="4">
    <source>
        <dbReference type="Proteomes" id="UP000291343"/>
    </source>
</evidence>
<evidence type="ECO:0000259" key="2">
    <source>
        <dbReference type="Pfam" id="PF10545"/>
    </source>
</evidence>
<dbReference type="OrthoDB" id="6628652at2759"/>
<protein>
    <recommendedName>
        <fullName evidence="2">MADF domain-containing protein</fullName>
    </recommendedName>
</protein>
<proteinExistence type="predicted"/>
<accession>A0A482WFL8</accession>
<reference evidence="3 4" key="1">
    <citation type="journal article" date="2017" name="Gigascience">
        <title>Genome sequence of the small brown planthopper, Laodelphax striatellus.</title>
        <authorList>
            <person name="Zhu J."/>
            <person name="Jiang F."/>
            <person name="Wang X."/>
            <person name="Yang P."/>
            <person name="Bao Y."/>
            <person name="Zhao W."/>
            <person name="Wang W."/>
            <person name="Lu H."/>
            <person name="Wang Q."/>
            <person name="Cui N."/>
            <person name="Li J."/>
            <person name="Chen X."/>
            <person name="Luo L."/>
            <person name="Yu J."/>
            <person name="Kang L."/>
            <person name="Cui F."/>
        </authorList>
    </citation>
    <scope>NUCLEOTIDE SEQUENCE [LARGE SCALE GENOMIC DNA]</scope>
    <source>
        <strain evidence="3">Lst14</strain>
    </source>
</reference>
<feature type="coiled-coil region" evidence="1">
    <location>
        <begin position="50"/>
        <end position="97"/>
    </location>
</feature>
<evidence type="ECO:0000313" key="3">
    <source>
        <dbReference type="EMBL" id="RZF32294.1"/>
    </source>
</evidence>
<keyword evidence="4" id="KW-1185">Reference proteome</keyword>
<dbReference type="InParanoid" id="A0A482WFL8"/>
<evidence type="ECO:0000256" key="1">
    <source>
        <dbReference type="SAM" id="Coils"/>
    </source>
</evidence>
<name>A0A482WFL8_LAOST</name>
<dbReference type="PANTHER" id="PTHR21505">
    <property type="entry name" value="MADF DOMAIN-CONTAINING PROTEIN-RELATED"/>
    <property type="match status" value="1"/>
</dbReference>
<keyword evidence="1" id="KW-0175">Coiled coil</keyword>
<dbReference type="Proteomes" id="UP000291343">
    <property type="component" value="Unassembled WGS sequence"/>
</dbReference>
<organism evidence="3 4">
    <name type="scientific">Laodelphax striatellus</name>
    <name type="common">Small brown planthopper</name>
    <name type="synonym">Delphax striatella</name>
    <dbReference type="NCBI Taxonomy" id="195883"/>
    <lineage>
        <taxon>Eukaryota</taxon>
        <taxon>Metazoa</taxon>
        <taxon>Ecdysozoa</taxon>
        <taxon>Arthropoda</taxon>
        <taxon>Hexapoda</taxon>
        <taxon>Insecta</taxon>
        <taxon>Pterygota</taxon>
        <taxon>Neoptera</taxon>
        <taxon>Paraneoptera</taxon>
        <taxon>Hemiptera</taxon>
        <taxon>Auchenorrhyncha</taxon>
        <taxon>Fulgoroidea</taxon>
        <taxon>Delphacidae</taxon>
        <taxon>Criomorphinae</taxon>
        <taxon>Laodelphax</taxon>
    </lineage>
</organism>
<dbReference type="AlphaFoldDB" id="A0A482WFL8"/>
<comment type="caution">
    <text evidence="3">The sequence shown here is derived from an EMBL/GenBank/DDBJ whole genome shotgun (WGS) entry which is preliminary data.</text>
</comment>
<dbReference type="InterPro" id="IPR006578">
    <property type="entry name" value="MADF-dom"/>
</dbReference>
<dbReference type="EMBL" id="QKKF02037264">
    <property type="protein sequence ID" value="RZF32294.1"/>
    <property type="molecule type" value="Genomic_DNA"/>
</dbReference>
<dbReference type="Pfam" id="PF10545">
    <property type="entry name" value="MADF_DNA_bdg"/>
    <property type="match status" value="1"/>
</dbReference>